<name>A0A0L7KWR7_OPEBR</name>
<keyword evidence="3" id="KW-1185">Reference proteome</keyword>
<evidence type="ECO:0000256" key="1">
    <source>
        <dbReference type="SAM" id="SignalP"/>
    </source>
</evidence>
<dbReference type="Proteomes" id="UP000037510">
    <property type="component" value="Unassembled WGS sequence"/>
</dbReference>
<protein>
    <submittedName>
        <fullName evidence="2">Tachykinin</fullName>
    </submittedName>
</protein>
<accession>A0A0L7KWR7</accession>
<dbReference type="STRING" id="104452.A0A0L7KWR7"/>
<proteinExistence type="predicted"/>
<feature type="signal peptide" evidence="1">
    <location>
        <begin position="1"/>
        <end position="22"/>
    </location>
</feature>
<feature type="chain" id="PRO_5005572847" evidence="1">
    <location>
        <begin position="23"/>
        <end position="311"/>
    </location>
</feature>
<keyword evidence="1" id="KW-0732">Signal</keyword>
<evidence type="ECO:0000313" key="3">
    <source>
        <dbReference type="Proteomes" id="UP000037510"/>
    </source>
</evidence>
<dbReference type="AlphaFoldDB" id="A0A0L7KWR7"/>
<dbReference type="EMBL" id="JTDY01004992">
    <property type="protein sequence ID" value="KOB67499.1"/>
    <property type="molecule type" value="Genomic_DNA"/>
</dbReference>
<gene>
    <name evidence="2" type="ORF">OBRU01_14609</name>
</gene>
<reference evidence="2 3" key="1">
    <citation type="journal article" date="2015" name="Genome Biol. Evol.">
        <title>The genome of winter moth (Operophtera brumata) provides a genomic perspective on sexual dimorphism and phenology.</title>
        <authorList>
            <person name="Derks M.F."/>
            <person name="Smit S."/>
            <person name="Salis L."/>
            <person name="Schijlen E."/>
            <person name="Bossers A."/>
            <person name="Mateman C."/>
            <person name="Pijl A.S."/>
            <person name="de Ridder D."/>
            <person name="Groenen M.A."/>
            <person name="Visser M.E."/>
            <person name="Megens H.J."/>
        </authorList>
    </citation>
    <scope>NUCLEOTIDE SEQUENCE [LARGE SCALE GENOMIC DNA]</scope>
    <source>
        <strain evidence="2">WM2013NL</strain>
        <tissue evidence="2">Head and thorax</tissue>
    </source>
</reference>
<comment type="caution">
    <text evidence="2">The sequence shown here is derived from an EMBL/GenBank/DDBJ whole genome shotgun (WGS) entry which is preliminary data.</text>
</comment>
<organism evidence="2 3">
    <name type="scientific">Operophtera brumata</name>
    <name type="common">Winter moth</name>
    <name type="synonym">Phalaena brumata</name>
    <dbReference type="NCBI Taxonomy" id="104452"/>
    <lineage>
        <taxon>Eukaryota</taxon>
        <taxon>Metazoa</taxon>
        <taxon>Ecdysozoa</taxon>
        <taxon>Arthropoda</taxon>
        <taxon>Hexapoda</taxon>
        <taxon>Insecta</taxon>
        <taxon>Pterygota</taxon>
        <taxon>Neoptera</taxon>
        <taxon>Endopterygota</taxon>
        <taxon>Lepidoptera</taxon>
        <taxon>Glossata</taxon>
        <taxon>Ditrysia</taxon>
        <taxon>Geometroidea</taxon>
        <taxon>Geometridae</taxon>
        <taxon>Larentiinae</taxon>
        <taxon>Operophtera</taxon>
    </lineage>
</organism>
<evidence type="ECO:0000313" key="2">
    <source>
        <dbReference type="EMBL" id="KOB67499.1"/>
    </source>
</evidence>
<sequence length="311" mass="35406">MSRLSKSIIAFVTIHLIAAVTSQELEKRGPQGFLGMRGKKLMEGEQFYKLKPQFFVGVKGKKNLYDTSDVFEPELYFKRAQMGFMGMRGKKDLFLDEEKRAPMGFVGMRGKKDLYLDEEKRAPMGFVGMRGKKDMFSNEASYPESFEYAPKQGSLFGQIDYASNNENANEFPLLNQIITEYLNKLDRPTAIEAVTDSNELSDGERFTNEIEKRAASIHQFFGVRGKKSLQNKRPYDVSFRGKFIGVRGKKDLKSSGAQEIKFLLDQSRPFPKRKGSMGFIGMRGKKWADGEILDLFIYFRAFQGLSTALPS</sequence>